<dbReference type="EMBL" id="LKCN02000018">
    <property type="protein sequence ID" value="RCI08655.1"/>
    <property type="molecule type" value="Genomic_DNA"/>
</dbReference>
<accession>A0A367L2L2</accession>
<feature type="chain" id="PRO_5016861083" evidence="2">
    <location>
        <begin position="48"/>
        <end position="234"/>
    </location>
</feature>
<comment type="caution">
    <text evidence="3">The sequence shown here is derived from an EMBL/GenBank/DDBJ whole genome shotgun (WGS) entry which is preliminary data.</text>
</comment>
<feature type="compositionally biased region" description="Low complexity" evidence="1">
    <location>
        <begin position="50"/>
        <end position="73"/>
    </location>
</feature>
<gene>
    <name evidence="3" type="ORF">L249_4641</name>
</gene>
<keyword evidence="2" id="KW-0732">Signal</keyword>
<keyword evidence="4" id="KW-1185">Reference proteome</keyword>
<protein>
    <submittedName>
        <fullName evidence="3">Uncharacterized protein</fullName>
    </submittedName>
</protein>
<feature type="compositionally biased region" description="Polar residues" evidence="1">
    <location>
        <begin position="77"/>
        <end position="94"/>
    </location>
</feature>
<evidence type="ECO:0000256" key="1">
    <source>
        <dbReference type="SAM" id="MobiDB-lite"/>
    </source>
</evidence>
<dbReference type="AlphaFoldDB" id="A0A367L2L2"/>
<proteinExistence type="predicted"/>
<evidence type="ECO:0000313" key="3">
    <source>
        <dbReference type="EMBL" id="RCI08655.1"/>
    </source>
</evidence>
<feature type="compositionally biased region" description="Low complexity" evidence="1">
    <location>
        <begin position="106"/>
        <end position="120"/>
    </location>
</feature>
<name>A0A367L2L2_9HYPO</name>
<sequence>MSPSADVLGVSDLMPTRRGYNRHPRHFSYILLLSAVVLLLWTDHGDAKGGKSSTSSISSGGFGTSGPSRSSGGLKRFNSNSKAAQKPQTNTRPNTRPGSSGGVPASGGRSPSPAPGTSGTQQPVTSLSDREFMAGERMLLSDYRHQKEINALGWLKKTQPQQFRQLVQDHVDKIKGLTRYVDPAVREKNRLRMKDHIDKQKEKLRTADPVAYDHIQTLSLMGHRARREPPRITW</sequence>
<reference evidence="3 4" key="1">
    <citation type="journal article" date="2015" name="BMC Genomics">
        <title>Insights from the genome of Ophiocordyceps polyrhachis-furcata to pathogenicity and host specificity in insect fungi.</title>
        <authorList>
            <person name="Wichadakul D."/>
            <person name="Kobmoo N."/>
            <person name="Ingsriswang S."/>
            <person name="Tangphatsornruang S."/>
            <person name="Chantasingh D."/>
            <person name="Luangsa-ard J.J."/>
            <person name="Eurwilaichitr L."/>
        </authorList>
    </citation>
    <scope>NUCLEOTIDE SEQUENCE [LARGE SCALE GENOMIC DNA]</scope>
    <source>
        <strain evidence="3 4">BCC 54312</strain>
    </source>
</reference>
<feature type="signal peptide" evidence="2">
    <location>
        <begin position="1"/>
        <end position="47"/>
    </location>
</feature>
<dbReference type="Proteomes" id="UP000253664">
    <property type="component" value="Unassembled WGS sequence"/>
</dbReference>
<evidence type="ECO:0000256" key="2">
    <source>
        <dbReference type="SAM" id="SignalP"/>
    </source>
</evidence>
<feature type="region of interest" description="Disordered" evidence="1">
    <location>
        <begin position="47"/>
        <end position="126"/>
    </location>
</feature>
<evidence type="ECO:0000313" key="4">
    <source>
        <dbReference type="Proteomes" id="UP000253664"/>
    </source>
</evidence>
<organism evidence="3 4">
    <name type="scientific">Ophiocordyceps polyrhachis-furcata BCC 54312</name>
    <dbReference type="NCBI Taxonomy" id="1330021"/>
    <lineage>
        <taxon>Eukaryota</taxon>
        <taxon>Fungi</taxon>
        <taxon>Dikarya</taxon>
        <taxon>Ascomycota</taxon>
        <taxon>Pezizomycotina</taxon>
        <taxon>Sordariomycetes</taxon>
        <taxon>Hypocreomycetidae</taxon>
        <taxon>Hypocreales</taxon>
        <taxon>Ophiocordycipitaceae</taxon>
        <taxon>Ophiocordyceps</taxon>
    </lineage>
</organism>